<evidence type="ECO:0000256" key="3">
    <source>
        <dbReference type="SAM" id="SignalP"/>
    </source>
</evidence>
<keyword evidence="2" id="KW-0472">Membrane</keyword>
<dbReference type="Proteomes" id="UP000297777">
    <property type="component" value="Unassembled WGS sequence"/>
</dbReference>
<comment type="caution">
    <text evidence="4">The sequence shown here is derived from an EMBL/GenBank/DDBJ whole genome shotgun (WGS) entry which is preliminary data.</text>
</comment>
<feature type="chain" id="PRO_5021345344" evidence="3">
    <location>
        <begin position="19"/>
        <end position="281"/>
    </location>
</feature>
<keyword evidence="2" id="KW-0812">Transmembrane</keyword>
<evidence type="ECO:0000313" key="4">
    <source>
        <dbReference type="EMBL" id="TGO10070.1"/>
    </source>
</evidence>
<sequence>MHIHILVMVASLCTVVLANYPSDDNKDAVADYPFDPNQAGVPDVALDASQAAIVSGIVSSLSSLSTALDIPSSLASELSNIPTSASTLGYSPTGVSQLDEQLSGTNKPDWYTSLYPDAKSYVDNAVSILDSVYSLESILTTATAWKTTSVGVVGGTTATPVSTWESTWASSTKFDDWGSSWTSTTGAGKWDSSWAGSTGTDNWDSSWASSTGVNNWESTTPSSTSSKAGESVFGSSTSTKDSTAAQTTGPIEVTTSNATPVMCSLSLGLVLAVTVGVICAM</sequence>
<evidence type="ECO:0000313" key="5">
    <source>
        <dbReference type="Proteomes" id="UP000297777"/>
    </source>
</evidence>
<reference evidence="4 5" key="1">
    <citation type="submission" date="2017-12" db="EMBL/GenBank/DDBJ databases">
        <title>Comparative genomics of Botrytis spp.</title>
        <authorList>
            <person name="Valero-Jimenez C.A."/>
            <person name="Tapia P."/>
            <person name="Veloso J."/>
            <person name="Silva-Moreno E."/>
            <person name="Staats M."/>
            <person name="Valdes J.H."/>
            <person name="Van Kan J.A.L."/>
        </authorList>
    </citation>
    <scope>NUCLEOTIDE SEQUENCE [LARGE SCALE GENOMIC DNA]</scope>
    <source>
        <strain evidence="4 5">Bt9001</strain>
    </source>
</reference>
<proteinExistence type="predicted"/>
<keyword evidence="3" id="KW-0732">Signal</keyword>
<feature type="signal peptide" evidence="3">
    <location>
        <begin position="1"/>
        <end position="18"/>
    </location>
</feature>
<feature type="transmembrane region" description="Helical" evidence="2">
    <location>
        <begin position="258"/>
        <end position="280"/>
    </location>
</feature>
<keyword evidence="5" id="KW-1185">Reference proteome</keyword>
<protein>
    <submittedName>
        <fullName evidence="4">Uncharacterized protein</fullName>
    </submittedName>
</protein>
<dbReference type="EMBL" id="PQXH01000145">
    <property type="protein sequence ID" value="TGO10070.1"/>
    <property type="molecule type" value="Genomic_DNA"/>
</dbReference>
<dbReference type="OrthoDB" id="3540187at2759"/>
<evidence type="ECO:0000256" key="2">
    <source>
        <dbReference type="SAM" id="Phobius"/>
    </source>
</evidence>
<feature type="region of interest" description="Disordered" evidence="1">
    <location>
        <begin position="206"/>
        <end position="248"/>
    </location>
</feature>
<organism evidence="4 5">
    <name type="scientific">Botrytis tulipae</name>
    <dbReference type="NCBI Taxonomy" id="87230"/>
    <lineage>
        <taxon>Eukaryota</taxon>
        <taxon>Fungi</taxon>
        <taxon>Dikarya</taxon>
        <taxon>Ascomycota</taxon>
        <taxon>Pezizomycotina</taxon>
        <taxon>Leotiomycetes</taxon>
        <taxon>Helotiales</taxon>
        <taxon>Sclerotiniaceae</taxon>
        <taxon>Botrytis</taxon>
    </lineage>
</organism>
<dbReference type="AlphaFoldDB" id="A0A4Z1EF06"/>
<gene>
    <name evidence="4" type="ORF">BTUL_0145g00170</name>
</gene>
<evidence type="ECO:0000256" key="1">
    <source>
        <dbReference type="SAM" id="MobiDB-lite"/>
    </source>
</evidence>
<accession>A0A4Z1EF06</accession>
<name>A0A4Z1EF06_9HELO</name>
<keyword evidence="2" id="KW-1133">Transmembrane helix</keyword>